<feature type="active site" description="Glycyl thioester intermediate" evidence="12 15">
    <location>
        <position position="175"/>
    </location>
</feature>
<evidence type="ECO:0000256" key="4">
    <source>
        <dbReference type="ARBA" id="ARBA00022679"/>
    </source>
</evidence>
<evidence type="ECO:0000256" key="6">
    <source>
        <dbReference type="ARBA" id="ARBA00022741"/>
    </source>
</evidence>
<keyword evidence="10" id="KW-0539">Nucleus</keyword>
<comment type="similarity">
    <text evidence="3 11">Belongs to the ubiquitin-activating E1 family.</text>
</comment>
<dbReference type="InterPro" id="IPR035985">
    <property type="entry name" value="Ubiquitin-activating_enz"/>
</dbReference>
<evidence type="ECO:0000256" key="15">
    <source>
        <dbReference type="PROSITE-ProRule" id="PRU10132"/>
    </source>
</evidence>
<evidence type="ECO:0000256" key="3">
    <source>
        <dbReference type="ARBA" id="ARBA00005673"/>
    </source>
</evidence>
<evidence type="ECO:0000256" key="16">
    <source>
        <dbReference type="SAM" id="MobiDB-lite"/>
    </source>
</evidence>
<feature type="binding site" evidence="14">
    <location>
        <position position="160"/>
    </location>
    <ligand>
        <name>Zn(2+)</name>
        <dbReference type="ChEBI" id="CHEBI:29105"/>
    </ligand>
</feature>
<dbReference type="SUPFAM" id="SSF69572">
    <property type="entry name" value="Activating enzymes of the ubiquitin-like proteins"/>
    <property type="match status" value="1"/>
</dbReference>
<feature type="region of interest" description="Disordered" evidence="16">
    <location>
        <begin position="539"/>
        <end position="601"/>
    </location>
</feature>
<dbReference type="InterPro" id="IPR033127">
    <property type="entry name" value="UBQ-activ_enz_E1_Cys_AS"/>
</dbReference>
<evidence type="ECO:0000259" key="17">
    <source>
        <dbReference type="Pfam" id="PF00899"/>
    </source>
</evidence>
<feature type="binding site" evidence="13">
    <location>
        <position position="74"/>
    </location>
    <ligand>
        <name>ATP</name>
        <dbReference type="ChEBI" id="CHEBI:30616"/>
    </ligand>
</feature>
<keyword evidence="7 11" id="KW-0833">Ubl conjugation pathway</keyword>
<evidence type="ECO:0000256" key="13">
    <source>
        <dbReference type="PIRSR" id="PIRSR039133-2"/>
    </source>
</evidence>
<evidence type="ECO:0000256" key="7">
    <source>
        <dbReference type="ARBA" id="ARBA00022786"/>
    </source>
</evidence>
<gene>
    <name evidence="20" type="ORF">DGYR_LOCUS288</name>
</gene>
<evidence type="ECO:0000256" key="11">
    <source>
        <dbReference type="PIRNR" id="PIRNR039133"/>
    </source>
</evidence>
<feature type="binding site" evidence="14">
    <location>
        <position position="425"/>
    </location>
    <ligand>
        <name>Zn(2+)</name>
        <dbReference type="ChEBI" id="CHEBI:29105"/>
    </ligand>
</feature>
<proteinExistence type="inferred from homology"/>
<feature type="binding site" evidence="13">
    <location>
        <begin position="58"/>
        <end position="61"/>
    </location>
    <ligand>
        <name>ATP</name>
        <dbReference type="ChEBI" id="CHEBI:30616"/>
    </ligand>
</feature>
<comment type="subcellular location">
    <subcellularLocation>
        <location evidence="1">Nucleus</location>
    </subcellularLocation>
</comment>
<accession>A0A7I8V440</accession>
<dbReference type="Pfam" id="PF00899">
    <property type="entry name" value="ThiF"/>
    <property type="match status" value="1"/>
</dbReference>
<evidence type="ECO:0000256" key="10">
    <source>
        <dbReference type="ARBA" id="ARBA00023242"/>
    </source>
</evidence>
<feature type="binding site" evidence="13">
    <location>
        <begin position="26"/>
        <end position="31"/>
    </location>
    <ligand>
        <name>ATP</name>
        <dbReference type="ChEBI" id="CHEBI:30616"/>
    </ligand>
</feature>
<feature type="domain" description="THIF-type NAD/FAD binding fold" evidence="17">
    <location>
        <begin position="10"/>
        <end position="398"/>
    </location>
</feature>
<keyword evidence="4" id="KW-0808">Transferase</keyword>
<protein>
    <recommendedName>
        <fullName evidence="11">SUMO-activating enzyme subunit</fullName>
    </recommendedName>
</protein>
<dbReference type="InterPro" id="IPR019572">
    <property type="entry name" value="UBA_E1_SCCH"/>
</dbReference>
<sequence>MAVNCANLLPIELCEKVKNSKVFMVGAGGIGCELLKNLVLVGFPYIEIIDLDTIDVSNLNRQFLFRKEHVGKSKAEVAKESALKFNPNTKIIAYQDNIKSDKYDVDFFKKFNVVLNALDNRSARVHVNRMCLAADIPLIESGTAGYLGQTTLIKKNLSECYECTPVSGQKSYPGCTIRNTPSELIHCIVWSKHLFNQLFGEADADEEVSPDTEDPEAAGDAGEAVQKNLDFERVSTRKWAKENDYNNLKVFTKLFHDDIKYLLSMTNLWTERTPPKPLVISELSDTQDNQSNVIPDQRIWSIKECFDKFSNCLKELKERIKDDENLIWDKDDDIAMDFVTSAACIRAHIFGIQRKSRFDIKSMAGNIIPAIASTNAIIAGLVVLQALKVVQGRAKDCRHIYMNLMPNPRNKLPVSGYLCEPNPKCYVCSKSSIAVRLAPENITLRFFQDKILKSSLGMVAPDVELDDGKGTIVISSEEGETTENMDKTLSEFSIKNGSQLKCDDFLQRYEVTIVIAEASKEDLPEDQEFEVVGDIEQLKSKKDDVQNENGKNGKNEKDDTDFLEVISDEEMEVSEPKKRKAEDDNEVPSGKRLKTDAIEIE</sequence>
<dbReference type="InterPro" id="IPR045886">
    <property type="entry name" value="ThiF/MoeB/HesA"/>
</dbReference>
<dbReference type="GO" id="GO:0046872">
    <property type="term" value="F:metal ion binding"/>
    <property type="evidence" value="ECO:0007669"/>
    <property type="project" value="UniProtKB-KW"/>
</dbReference>
<evidence type="ECO:0000256" key="9">
    <source>
        <dbReference type="ARBA" id="ARBA00022840"/>
    </source>
</evidence>
<evidence type="ECO:0000256" key="1">
    <source>
        <dbReference type="ARBA" id="ARBA00004123"/>
    </source>
</evidence>
<evidence type="ECO:0000256" key="2">
    <source>
        <dbReference type="ARBA" id="ARBA00004718"/>
    </source>
</evidence>
<dbReference type="Gene3D" id="3.10.290.20">
    <property type="entry name" value="Ubiquitin-like 2 activating enzyme e1b. Chain: B, domain 3"/>
    <property type="match status" value="1"/>
</dbReference>
<dbReference type="GO" id="GO:0016740">
    <property type="term" value="F:transferase activity"/>
    <property type="evidence" value="ECO:0007669"/>
    <property type="project" value="UniProtKB-KW"/>
</dbReference>
<feature type="binding site" evidence="13">
    <location>
        <begin position="119"/>
        <end position="124"/>
    </location>
    <ligand>
        <name>ATP</name>
        <dbReference type="ChEBI" id="CHEBI:30616"/>
    </ligand>
</feature>
<dbReference type="Pfam" id="PF14732">
    <property type="entry name" value="UAE_UbL"/>
    <property type="match status" value="1"/>
</dbReference>
<feature type="binding site" evidence="14">
    <location>
        <position position="163"/>
    </location>
    <ligand>
        <name>Zn(2+)</name>
        <dbReference type="ChEBI" id="CHEBI:29105"/>
    </ligand>
</feature>
<dbReference type="InterPro" id="IPR030661">
    <property type="entry name" value="Uba2"/>
</dbReference>
<feature type="compositionally biased region" description="Acidic residues" evidence="16">
    <location>
        <begin position="558"/>
        <end position="573"/>
    </location>
</feature>
<dbReference type="PANTHER" id="PTHR10953">
    <property type="entry name" value="UBIQUITIN-ACTIVATING ENZYME E1"/>
    <property type="match status" value="1"/>
</dbReference>
<dbReference type="OrthoDB" id="10255449at2759"/>
<dbReference type="UniPathway" id="UPA00886"/>
<dbReference type="InterPro" id="IPR000594">
    <property type="entry name" value="ThiF_NAD_FAD-bd"/>
</dbReference>
<evidence type="ECO:0000313" key="21">
    <source>
        <dbReference type="Proteomes" id="UP000549394"/>
    </source>
</evidence>
<keyword evidence="8 11" id="KW-0862">Zinc</keyword>
<keyword evidence="21" id="KW-1185">Reference proteome</keyword>
<dbReference type="FunFam" id="3.40.50.720:FF:000618">
    <property type="entry name" value="SUMO-activating enzyme subunit 2"/>
    <property type="match status" value="1"/>
</dbReference>
<evidence type="ECO:0000259" key="19">
    <source>
        <dbReference type="Pfam" id="PF14732"/>
    </source>
</evidence>
<dbReference type="PROSITE" id="PS00865">
    <property type="entry name" value="UBIQUITIN_ACTIVAT_2"/>
    <property type="match status" value="1"/>
</dbReference>
<dbReference type="FunFam" id="3.50.50.80:FF:000002">
    <property type="entry name" value="SUMO-activating enzyme subunit 2"/>
    <property type="match status" value="1"/>
</dbReference>
<dbReference type="Proteomes" id="UP000549394">
    <property type="component" value="Unassembled WGS sequence"/>
</dbReference>
<dbReference type="GO" id="GO:0019948">
    <property type="term" value="F:SUMO activating enzyme activity"/>
    <property type="evidence" value="ECO:0007669"/>
    <property type="project" value="UniProtKB-UniRule"/>
</dbReference>
<dbReference type="Gene3D" id="3.50.50.80">
    <property type="entry name" value="Ubiquitin-activating enzyme E1, inactive adenylation domain, subdomain 1"/>
    <property type="match status" value="1"/>
</dbReference>
<dbReference type="PIRSF" id="PIRSF039133">
    <property type="entry name" value="SUMO_E1B"/>
    <property type="match status" value="1"/>
</dbReference>
<dbReference type="InterPro" id="IPR042449">
    <property type="entry name" value="Ub-E1_IAD_1"/>
</dbReference>
<keyword evidence="9 11" id="KW-0067">ATP-binding</keyword>
<name>A0A7I8V440_9ANNE</name>
<keyword evidence="5 11" id="KW-0479">Metal-binding</keyword>
<dbReference type="GO" id="GO:0005737">
    <property type="term" value="C:cytoplasm"/>
    <property type="evidence" value="ECO:0007669"/>
    <property type="project" value="TreeGrafter"/>
</dbReference>
<dbReference type="EMBL" id="CAJFCJ010000001">
    <property type="protein sequence ID" value="CAD5110934.1"/>
    <property type="molecule type" value="Genomic_DNA"/>
</dbReference>
<dbReference type="GO" id="GO:0031510">
    <property type="term" value="C:SUMO activating enzyme complex"/>
    <property type="evidence" value="ECO:0007669"/>
    <property type="project" value="UniProtKB-UniRule"/>
</dbReference>
<comment type="caution">
    <text evidence="20">The sequence shown here is derived from an EMBL/GenBank/DDBJ whole genome shotgun (WGS) entry which is preliminary data.</text>
</comment>
<feature type="compositionally biased region" description="Basic and acidic residues" evidence="16">
    <location>
        <begin position="539"/>
        <end position="557"/>
    </location>
</feature>
<comment type="pathway">
    <text evidence="2 11">Protein modification; protein sumoylation.</text>
</comment>
<dbReference type="GO" id="GO:0016925">
    <property type="term" value="P:protein sumoylation"/>
    <property type="evidence" value="ECO:0007669"/>
    <property type="project" value="UniProtKB-UniRule"/>
</dbReference>
<keyword evidence="6 11" id="KW-0547">Nucleotide-binding</keyword>
<evidence type="ECO:0000259" key="18">
    <source>
        <dbReference type="Pfam" id="PF10585"/>
    </source>
</evidence>
<feature type="binding site" evidence="14">
    <location>
        <position position="428"/>
    </location>
    <ligand>
        <name>Zn(2+)</name>
        <dbReference type="ChEBI" id="CHEBI:29105"/>
    </ligand>
</feature>
<feature type="binding site" evidence="13">
    <location>
        <position position="50"/>
    </location>
    <ligand>
        <name>ATP</name>
        <dbReference type="ChEBI" id="CHEBI:30616"/>
    </ligand>
</feature>
<organism evidence="20 21">
    <name type="scientific">Dimorphilus gyrociliatus</name>
    <dbReference type="NCBI Taxonomy" id="2664684"/>
    <lineage>
        <taxon>Eukaryota</taxon>
        <taxon>Metazoa</taxon>
        <taxon>Spiralia</taxon>
        <taxon>Lophotrochozoa</taxon>
        <taxon>Annelida</taxon>
        <taxon>Polychaeta</taxon>
        <taxon>Polychaeta incertae sedis</taxon>
        <taxon>Dinophilidae</taxon>
        <taxon>Dimorphilus</taxon>
    </lineage>
</organism>
<reference evidence="20 21" key="1">
    <citation type="submission" date="2020-08" db="EMBL/GenBank/DDBJ databases">
        <authorList>
            <person name="Hejnol A."/>
        </authorList>
    </citation>
    <scope>NUCLEOTIDE SEQUENCE [LARGE SCALE GENOMIC DNA]</scope>
</reference>
<dbReference type="Pfam" id="PF10585">
    <property type="entry name" value="UBA_E1_SCCH"/>
    <property type="match status" value="1"/>
</dbReference>
<dbReference type="PANTHER" id="PTHR10953:SF5">
    <property type="entry name" value="SUMO-ACTIVATING ENZYME SUBUNIT 2"/>
    <property type="match status" value="1"/>
</dbReference>
<evidence type="ECO:0000256" key="5">
    <source>
        <dbReference type="ARBA" id="ARBA00022723"/>
    </source>
</evidence>
<feature type="domain" description="Ubiquitin/SUMO-activating enzyme ubiquitin-like" evidence="19">
    <location>
        <begin position="436"/>
        <end position="520"/>
    </location>
</feature>
<dbReference type="Gene3D" id="1.10.10.520">
    <property type="entry name" value="Ubiquitin activating enzymes (Uba3). Chain: B, domain 2"/>
    <property type="match status" value="1"/>
</dbReference>
<feature type="domain" description="Ubiquitin-activating enzyme SCCH" evidence="18">
    <location>
        <begin position="284"/>
        <end position="361"/>
    </location>
</feature>
<dbReference type="AlphaFoldDB" id="A0A7I8V440"/>
<evidence type="ECO:0000256" key="8">
    <source>
        <dbReference type="ARBA" id="ARBA00022833"/>
    </source>
</evidence>
<evidence type="ECO:0000256" key="12">
    <source>
        <dbReference type="PIRSR" id="PIRSR039133-1"/>
    </source>
</evidence>
<evidence type="ECO:0000256" key="14">
    <source>
        <dbReference type="PIRSR" id="PIRSR039133-3"/>
    </source>
</evidence>
<evidence type="ECO:0000313" key="20">
    <source>
        <dbReference type="EMBL" id="CAD5110934.1"/>
    </source>
</evidence>
<dbReference type="InterPro" id="IPR028077">
    <property type="entry name" value="UAE_UbL_dom"/>
</dbReference>
<comment type="subunit">
    <text evidence="11">Heterodimer.</text>
</comment>
<dbReference type="InterPro" id="IPR023318">
    <property type="entry name" value="Ub_act_enz_dom_a_sf"/>
</dbReference>
<dbReference type="GO" id="GO:0005524">
    <property type="term" value="F:ATP binding"/>
    <property type="evidence" value="ECO:0007669"/>
    <property type="project" value="UniProtKB-UniRule"/>
</dbReference>